<feature type="region of interest" description="Disordered" evidence="1">
    <location>
        <begin position="888"/>
        <end position="913"/>
    </location>
</feature>
<feature type="non-terminal residue" evidence="2">
    <location>
        <position position="1237"/>
    </location>
</feature>
<feature type="compositionally biased region" description="Acidic residues" evidence="1">
    <location>
        <begin position="456"/>
        <end position="466"/>
    </location>
</feature>
<dbReference type="OrthoDB" id="6513042at2759"/>
<comment type="caution">
    <text evidence="2">The sequence shown here is derived from an EMBL/GenBank/DDBJ whole genome shotgun (WGS) entry which is preliminary data.</text>
</comment>
<evidence type="ECO:0000313" key="2">
    <source>
        <dbReference type="EMBL" id="CAB4007143.1"/>
    </source>
</evidence>
<protein>
    <submittedName>
        <fullName evidence="2">Uncharacterized protein</fullName>
    </submittedName>
</protein>
<dbReference type="AlphaFoldDB" id="A0A7D9IJI2"/>
<evidence type="ECO:0000313" key="3">
    <source>
        <dbReference type="Proteomes" id="UP001152795"/>
    </source>
</evidence>
<feature type="region of interest" description="Disordered" evidence="1">
    <location>
        <begin position="771"/>
        <end position="807"/>
    </location>
</feature>
<dbReference type="EMBL" id="CACRXK020005711">
    <property type="protein sequence ID" value="CAB4007143.1"/>
    <property type="molecule type" value="Genomic_DNA"/>
</dbReference>
<sequence length="1237" mass="141618">RDSEFWPLLNCLLILLKRLKSRIWQHINIGNHADLFCLVALHPAYLNEVKRLPGYNGKDVEITYECTASSGQGLAYREGQTQRLSDKFGTKSAASFRILMFSWFKRFLKSVVAFGDTAKEVVKIVFKYFNSLRDELEIPSEGYDNAMVAMIRCLEFLLKNSLQSFLNFAAKCWIPGLVEILKLDRVEPSLCQREAISFCKLFLKNRQESHEDVSSLIAWIEEMSEKNVKNDSRNLGRLEELLFSHFRDFPPITRHFDQDKRTILLPSKKSRRKLRDSSLTSPLLDGKVCLKKLNVGKTSVSSSSSTKGKNDDSYSCLKPVKPIKKSVPLKGSLKIEKIGIEKFVKTKQDPIVISDSSDDDSLNDDEPLGHRYLRKRAGGEEEFPAEYKRKCVQSEKMFALDTDNKRTDTMNISFVNIDNVTSIPDYVDYGGHLKSVDLSNQFDTVETDLIASNNDDVGDSDVDFDDTTDHNISSESRKRKIKSRTVSDEEACMSSGDELMTTHVFSPGVSWQNEHEVDDSQREETLATVISRIKSEVNDFQDVGTLVAVKPEVEDSQYEETIANARSRAKHEVEDVPNEKILSTVRSGVKYEVMDFQDEETLVTARSRVKHVVEDVPNEETFSFGRSRVKHEVMDFQDEETLVTVRSRVKHEVEDVPDEETFSFGRSRVKHEVMDFQDEETLLAARSRVKHEMEDVPDEETFSFGGSRVKHEVMDFQEEETLLATRSRVKHEVEDVPKEETFSIGRSRVEHEVMDFQDKETLTNVRSRVKHEVEDVPKEETLSTGRSGDERDQLQDKETIATGRSQVKHEVEDLKYKETLAIISPGLKHELLNCQNEETIATVRSRVNPNEVKNLQHEETLANAKSRAATELKDATNKETLTTVKSLDKHEAKDLQHEETRVGSELKNSPNEETLATVKSRDKHGVKDILPKESMAKKRKINGGEMATSGFSVGTLLSNIKTSRNTDNVDVMPKRKVAQVPQIKASLIKTVNAPVPVKQSPVTNKKPVETKPSKPLTMEELYHVILKWDPTMLMKNFTPDIRNCGQVRLIYETMDDYYNVFKPLLFLECWAQALREWQNKSRHNFTCVVKTIKEFVNNFLLVICHQRVCTKSNCDEKRLRESDLIIVKMKDEKLRPLFAIVDSVKQERSCRKPGDEGNSDMQYFDLSITLRLIPKERGLLVHETIRCDVVTSLVTTLRQWRGMMFFPRSLLARDMLQPRIDKCCNNKFHTGKTAGEQ</sequence>
<feature type="compositionally biased region" description="Basic and acidic residues" evidence="1">
    <location>
        <begin position="888"/>
        <end position="904"/>
    </location>
</feature>
<organism evidence="2 3">
    <name type="scientific">Paramuricea clavata</name>
    <name type="common">Red gorgonian</name>
    <name type="synonym">Violescent sea-whip</name>
    <dbReference type="NCBI Taxonomy" id="317549"/>
    <lineage>
        <taxon>Eukaryota</taxon>
        <taxon>Metazoa</taxon>
        <taxon>Cnidaria</taxon>
        <taxon>Anthozoa</taxon>
        <taxon>Octocorallia</taxon>
        <taxon>Malacalcyonacea</taxon>
        <taxon>Plexauridae</taxon>
        <taxon>Paramuricea</taxon>
    </lineage>
</organism>
<dbReference type="Proteomes" id="UP001152795">
    <property type="component" value="Unassembled WGS sequence"/>
</dbReference>
<gene>
    <name evidence="2" type="ORF">PACLA_8A005023</name>
</gene>
<keyword evidence="3" id="KW-1185">Reference proteome</keyword>
<feature type="non-terminal residue" evidence="2">
    <location>
        <position position="1"/>
    </location>
</feature>
<accession>A0A7D9IJI2</accession>
<feature type="region of interest" description="Disordered" evidence="1">
    <location>
        <begin position="453"/>
        <end position="477"/>
    </location>
</feature>
<evidence type="ECO:0000256" key="1">
    <source>
        <dbReference type="SAM" id="MobiDB-lite"/>
    </source>
</evidence>
<feature type="compositionally biased region" description="Basic and acidic residues" evidence="1">
    <location>
        <begin position="771"/>
        <end position="799"/>
    </location>
</feature>
<name>A0A7D9IJI2_PARCT</name>
<reference evidence="2" key="1">
    <citation type="submission" date="2020-04" db="EMBL/GenBank/DDBJ databases">
        <authorList>
            <person name="Alioto T."/>
            <person name="Alioto T."/>
            <person name="Gomez Garrido J."/>
        </authorList>
    </citation>
    <scope>NUCLEOTIDE SEQUENCE</scope>
    <source>
        <strain evidence="2">A484AB</strain>
    </source>
</reference>
<proteinExistence type="predicted"/>